<dbReference type="EMBL" id="CAJPDR010000030">
    <property type="protein sequence ID" value="CAF9908733.1"/>
    <property type="molecule type" value="Genomic_DNA"/>
</dbReference>
<organism evidence="3 4">
    <name type="scientific">Alectoria fallacina</name>
    <dbReference type="NCBI Taxonomy" id="1903189"/>
    <lineage>
        <taxon>Eukaryota</taxon>
        <taxon>Fungi</taxon>
        <taxon>Dikarya</taxon>
        <taxon>Ascomycota</taxon>
        <taxon>Pezizomycotina</taxon>
        <taxon>Lecanoromycetes</taxon>
        <taxon>OSLEUM clade</taxon>
        <taxon>Lecanoromycetidae</taxon>
        <taxon>Lecanorales</taxon>
        <taxon>Lecanorineae</taxon>
        <taxon>Parmeliaceae</taxon>
        <taxon>Alectoria</taxon>
    </lineage>
</organism>
<keyword evidence="4" id="KW-1185">Reference proteome</keyword>
<evidence type="ECO:0000313" key="4">
    <source>
        <dbReference type="Proteomes" id="UP000664203"/>
    </source>
</evidence>
<dbReference type="InterPro" id="IPR051531">
    <property type="entry name" value="N-acetyltransferase"/>
</dbReference>
<feature type="compositionally biased region" description="Basic and acidic residues" evidence="1">
    <location>
        <begin position="79"/>
        <end position="92"/>
    </location>
</feature>
<dbReference type="Pfam" id="PF13302">
    <property type="entry name" value="Acetyltransf_3"/>
    <property type="match status" value="1"/>
</dbReference>
<evidence type="ECO:0000313" key="3">
    <source>
        <dbReference type="EMBL" id="CAF9908733.1"/>
    </source>
</evidence>
<dbReference type="PANTHER" id="PTHR43792">
    <property type="entry name" value="GNAT FAMILY, PUTATIVE (AFU_ORTHOLOGUE AFUA_3G00765)-RELATED-RELATED"/>
    <property type="match status" value="1"/>
</dbReference>
<dbReference type="InterPro" id="IPR016181">
    <property type="entry name" value="Acyl_CoA_acyltransferase"/>
</dbReference>
<protein>
    <recommendedName>
        <fullName evidence="2">N-acetyltransferase domain-containing protein</fullName>
    </recommendedName>
</protein>
<sequence>MTELPGLNIIITDRLVLRPLVHTDRDAIYTLRSNAQVATCFANKKPQTRAEFGVWLKQVMEDGKEKCVGHCVELRVSSQREGKKREAGEKENIQNGENGPVSVDEKQREKKVIGLIGAHQVPEIGYMFLPQYWGKGYATEALKAWMLWYWEAFPGDNEDRGYLKAMTRLGAVDSRNVLQKCGFRWRDKFQLELEQYEEERKQEATEGKKYLTVDVWIVEGPRLRRNSGASS</sequence>
<dbReference type="OrthoDB" id="4072826at2759"/>
<evidence type="ECO:0000256" key="1">
    <source>
        <dbReference type="SAM" id="MobiDB-lite"/>
    </source>
</evidence>
<gene>
    <name evidence="3" type="ORF">ALECFALPRED_004919</name>
</gene>
<comment type="caution">
    <text evidence="3">The sequence shown here is derived from an EMBL/GenBank/DDBJ whole genome shotgun (WGS) entry which is preliminary data.</text>
</comment>
<dbReference type="SUPFAM" id="SSF55729">
    <property type="entry name" value="Acyl-CoA N-acyltransferases (Nat)"/>
    <property type="match status" value="1"/>
</dbReference>
<feature type="region of interest" description="Disordered" evidence="1">
    <location>
        <begin position="79"/>
        <end position="104"/>
    </location>
</feature>
<dbReference type="InterPro" id="IPR000182">
    <property type="entry name" value="GNAT_dom"/>
</dbReference>
<proteinExistence type="predicted"/>
<evidence type="ECO:0000259" key="2">
    <source>
        <dbReference type="Pfam" id="PF13302"/>
    </source>
</evidence>
<dbReference type="Proteomes" id="UP000664203">
    <property type="component" value="Unassembled WGS sequence"/>
</dbReference>
<accession>A0A8H3ENK7</accession>
<feature type="domain" description="N-acetyltransferase" evidence="2">
    <location>
        <begin position="14"/>
        <end position="184"/>
    </location>
</feature>
<dbReference type="AlphaFoldDB" id="A0A8H3ENK7"/>
<dbReference type="GO" id="GO:0016747">
    <property type="term" value="F:acyltransferase activity, transferring groups other than amino-acyl groups"/>
    <property type="evidence" value="ECO:0007669"/>
    <property type="project" value="InterPro"/>
</dbReference>
<dbReference type="Gene3D" id="3.40.630.30">
    <property type="match status" value="1"/>
</dbReference>
<reference evidence="3" key="1">
    <citation type="submission" date="2021-03" db="EMBL/GenBank/DDBJ databases">
        <authorList>
            <person name="Tagirdzhanova G."/>
        </authorList>
    </citation>
    <scope>NUCLEOTIDE SEQUENCE</scope>
</reference>
<name>A0A8H3ENK7_9LECA</name>
<dbReference type="PANTHER" id="PTHR43792:SF1">
    <property type="entry name" value="N-ACETYLTRANSFERASE DOMAIN-CONTAINING PROTEIN"/>
    <property type="match status" value="1"/>
</dbReference>